<feature type="compositionally biased region" description="Acidic residues" evidence="1">
    <location>
        <begin position="236"/>
        <end position="253"/>
    </location>
</feature>
<name>A0A9W6U9E1_9STRA</name>
<evidence type="ECO:0000256" key="1">
    <source>
        <dbReference type="SAM" id="MobiDB-lite"/>
    </source>
</evidence>
<dbReference type="GO" id="GO:0004843">
    <property type="term" value="F:cysteine-type deubiquitinase activity"/>
    <property type="evidence" value="ECO:0007669"/>
    <property type="project" value="InterPro"/>
</dbReference>
<organism evidence="3 4">
    <name type="scientific">Phytophthora lilii</name>
    <dbReference type="NCBI Taxonomy" id="2077276"/>
    <lineage>
        <taxon>Eukaryota</taxon>
        <taxon>Sar</taxon>
        <taxon>Stramenopiles</taxon>
        <taxon>Oomycota</taxon>
        <taxon>Peronosporomycetes</taxon>
        <taxon>Peronosporales</taxon>
        <taxon>Peronosporaceae</taxon>
        <taxon>Phytophthora</taxon>
    </lineage>
</organism>
<proteinExistence type="predicted"/>
<reference evidence="3" key="1">
    <citation type="submission" date="2023-04" db="EMBL/GenBank/DDBJ databases">
        <title>Phytophthora lilii NBRC 32176.</title>
        <authorList>
            <person name="Ichikawa N."/>
            <person name="Sato H."/>
            <person name="Tonouchi N."/>
        </authorList>
    </citation>
    <scope>NUCLEOTIDE SEQUENCE</scope>
    <source>
        <strain evidence="3">NBRC 32176</strain>
    </source>
</reference>
<feature type="compositionally biased region" description="Low complexity" evidence="1">
    <location>
        <begin position="585"/>
        <end position="595"/>
    </location>
</feature>
<keyword evidence="4" id="KW-1185">Reference proteome</keyword>
<evidence type="ECO:0000313" key="3">
    <source>
        <dbReference type="EMBL" id="GMF28565.1"/>
    </source>
</evidence>
<dbReference type="InterPro" id="IPR035927">
    <property type="entry name" value="DUSP-like_sf"/>
</dbReference>
<dbReference type="AlphaFoldDB" id="A0A9W6U9E1"/>
<dbReference type="Gene3D" id="3.30.2230.10">
    <property type="entry name" value="DUSP-like"/>
    <property type="match status" value="1"/>
</dbReference>
<dbReference type="Gene3D" id="2.30.30.140">
    <property type="match status" value="1"/>
</dbReference>
<evidence type="ECO:0000259" key="2">
    <source>
        <dbReference type="PROSITE" id="PS51283"/>
    </source>
</evidence>
<feature type="compositionally biased region" description="Basic and acidic residues" evidence="1">
    <location>
        <begin position="458"/>
        <end position="467"/>
    </location>
</feature>
<feature type="domain" description="DUSP" evidence="2">
    <location>
        <begin position="1"/>
        <end position="109"/>
    </location>
</feature>
<sequence>MAKKPALTKNALQRAKELADNAILQEGDHWFALATPWWESFEKCNRAQDAQRVLNEPLIDKQLSSSARKVAVLKPKLDEGVDFIFVPENSWDAIARELDFDWEIRREVMYQRSQQELQVEAYPFAFKVSLVDEAGVDVVVLASRTHTLGQLLSEVWLAGPDDFRQKFPQLLNGINLASGSTEMESSQLRACYRVRRASDSNVVWMPVEKLMKHSRAAMSPKLTPRAKKRRAHENHEDSEDGDAEESDGEVDEHEQDRQRKFEEMIDVPLGDLRLDNRSEVETGSARLHELLIEQRPQGPGAIGWPSQGPELEWRMGLAKGDMLDALDTSNNWFEARVIAARRNKVHVHYRSWESKWDEWILRTSHQIAPPHSRVPRWRSKLREHSLVQVGIQVPNLRHPRWRNATVIEVVPCTDGQSQEDGDGAGLRVHVQVDNDTIWLPAHDDMLCQSNTHILSKPLARDERRSLANDDSLPSDSSEVAEDNQANGDEDGEQDEKPVKVDGDAEEGDDSDTANLMDREGSASPPQRASRVINAAVEVTAAARSQMDLRRRIGPARNLNLSFSQVQDQGISSAGRTPARRRSRSRVQSSSNETSPESPPPTPQTRTSGSIPILQGLWAQVGNDLQALQTSWSQLGEGLMAIAASQAPERSQDGEDE</sequence>
<dbReference type="SUPFAM" id="SSF54160">
    <property type="entry name" value="Chromo domain-like"/>
    <property type="match status" value="1"/>
</dbReference>
<feature type="region of interest" description="Disordered" evidence="1">
    <location>
        <begin position="557"/>
        <end position="612"/>
    </location>
</feature>
<feature type="region of interest" description="Disordered" evidence="1">
    <location>
        <begin position="215"/>
        <end position="262"/>
    </location>
</feature>
<dbReference type="CDD" id="cd20104">
    <property type="entry name" value="MBT_PHF20L1-like"/>
    <property type="match status" value="1"/>
</dbReference>
<dbReference type="InterPro" id="IPR006615">
    <property type="entry name" value="Pept_C19_DUSP"/>
</dbReference>
<evidence type="ECO:0000313" key="4">
    <source>
        <dbReference type="Proteomes" id="UP001165083"/>
    </source>
</evidence>
<dbReference type="InterPro" id="IPR016197">
    <property type="entry name" value="Chromo-like_dom_sf"/>
</dbReference>
<protein>
    <submittedName>
        <fullName evidence="3">Unnamed protein product</fullName>
    </submittedName>
</protein>
<dbReference type="Proteomes" id="UP001165083">
    <property type="component" value="Unassembled WGS sequence"/>
</dbReference>
<dbReference type="SUPFAM" id="SSF143791">
    <property type="entry name" value="DUSP-like"/>
    <property type="match status" value="1"/>
</dbReference>
<feature type="compositionally biased region" description="Polar residues" evidence="1">
    <location>
        <begin position="558"/>
        <end position="570"/>
    </location>
</feature>
<accession>A0A9W6U9E1</accession>
<comment type="caution">
    <text evidence="3">The sequence shown here is derived from an EMBL/GenBank/DDBJ whole genome shotgun (WGS) entry which is preliminary data.</text>
</comment>
<dbReference type="PROSITE" id="PS51283">
    <property type="entry name" value="DUSP"/>
    <property type="match status" value="1"/>
</dbReference>
<dbReference type="EMBL" id="BSXW01000721">
    <property type="protein sequence ID" value="GMF28565.1"/>
    <property type="molecule type" value="Genomic_DNA"/>
</dbReference>
<gene>
    <name evidence="3" type="ORF">Plil01_001204300</name>
</gene>
<dbReference type="OrthoDB" id="161570at2759"/>
<feature type="region of interest" description="Disordered" evidence="1">
    <location>
        <begin position="458"/>
        <end position="530"/>
    </location>
</feature>